<name>A0A382ZX70_9ZZZZ</name>
<protein>
    <submittedName>
        <fullName evidence="2">Uncharacterized protein</fullName>
    </submittedName>
</protein>
<evidence type="ECO:0000256" key="1">
    <source>
        <dbReference type="SAM" id="MobiDB-lite"/>
    </source>
</evidence>
<dbReference type="AlphaFoldDB" id="A0A382ZX70"/>
<proteinExistence type="predicted"/>
<evidence type="ECO:0000313" key="2">
    <source>
        <dbReference type="EMBL" id="SVE00072.1"/>
    </source>
</evidence>
<reference evidence="2" key="1">
    <citation type="submission" date="2018-05" db="EMBL/GenBank/DDBJ databases">
        <authorList>
            <person name="Lanie J.A."/>
            <person name="Ng W.-L."/>
            <person name="Kazmierczak K.M."/>
            <person name="Andrzejewski T.M."/>
            <person name="Davidsen T.M."/>
            <person name="Wayne K.J."/>
            <person name="Tettelin H."/>
            <person name="Glass J.I."/>
            <person name="Rusch D."/>
            <person name="Podicherti R."/>
            <person name="Tsui H.-C.T."/>
            <person name="Winkler M.E."/>
        </authorList>
    </citation>
    <scope>NUCLEOTIDE SEQUENCE</scope>
</reference>
<dbReference type="EMBL" id="UINC01187376">
    <property type="protein sequence ID" value="SVE00072.1"/>
    <property type="molecule type" value="Genomic_DNA"/>
</dbReference>
<feature type="non-terminal residue" evidence="2">
    <location>
        <position position="99"/>
    </location>
</feature>
<accession>A0A382ZX70</accession>
<organism evidence="2">
    <name type="scientific">marine metagenome</name>
    <dbReference type="NCBI Taxonomy" id="408172"/>
    <lineage>
        <taxon>unclassified sequences</taxon>
        <taxon>metagenomes</taxon>
        <taxon>ecological metagenomes</taxon>
    </lineage>
</organism>
<sequence length="99" mass="10348">MKKITILIVCGAWVGLTGGCSKKDGPNPEDTSLIRGDGRGNFTDGTGNLDGDDFAAGGEPINADLGDGLVLQDPTWGDQVALAGAERPFVPIYFGFDQY</sequence>
<feature type="region of interest" description="Disordered" evidence="1">
    <location>
        <begin position="24"/>
        <end position="57"/>
    </location>
</feature>
<gene>
    <name evidence="2" type="ORF">METZ01_LOCUS452926</name>
</gene>
<dbReference type="PROSITE" id="PS51257">
    <property type="entry name" value="PROKAR_LIPOPROTEIN"/>
    <property type="match status" value="1"/>
</dbReference>